<dbReference type="EMBL" id="FXUV01000010">
    <property type="protein sequence ID" value="SMQ11857.1"/>
    <property type="molecule type" value="Genomic_DNA"/>
</dbReference>
<dbReference type="GO" id="GO:0043682">
    <property type="term" value="F:P-type divalent copper transporter activity"/>
    <property type="evidence" value="ECO:0007669"/>
    <property type="project" value="TreeGrafter"/>
</dbReference>
<reference evidence="14 15" key="2">
    <citation type="submission" date="2017-06" db="EMBL/GenBank/DDBJ databases">
        <authorList>
            <person name="Kim H.J."/>
            <person name="Triplett B.A."/>
        </authorList>
    </citation>
    <scope>NUCLEOTIDE SEQUENCE [LARGE SCALE GENOMIC DNA]</scope>
    <source>
        <strain evidence="14">Kingella_eburonensis</strain>
    </source>
</reference>
<dbReference type="GO" id="GO:0005886">
    <property type="term" value="C:plasma membrane"/>
    <property type="evidence" value="ECO:0007669"/>
    <property type="project" value="UniProtKB-SubCell"/>
</dbReference>
<evidence type="ECO:0000256" key="11">
    <source>
        <dbReference type="SAM" id="MobiDB-lite"/>
    </source>
</evidence>
<feature type="compositionally biased region" description="Polar residues" evidence="11">
    <location>
        <begin position="517"/>
        <end position="530"/>
    </location>
</feature>
<keyword evidence="5 10" id="KW-0547">Nucleotide-binding</keyword>
<keyword evidence="9 10" id="KW-0472">Membrane</keyword>
<dbReference type="InterPro" id="IPR001757">
    <property type="entry name" value="P_typ_ATPase"/>
</dbReference>
<sequence>MATQHINFNIQGMTCQACANRIEKVLNKKEFVSEAVVNFAGETAQITFDDTQTNPDELIKIIEKTGFQAAVQTSLLPETDSHESHWRVWTLLALSLPFWVGMIGMLGGSHALMPPLWLQIAMATVAQTYFALPFYKGAIASVRGGLANMDVLVSVGTLSIYLYSLGMVLAGYAHHVYFEAGVMVLAFVSLGKYLEAKTKRGSLNALGSLLQLTPRDVQILQNNQWQTVKIDQVKQGDILRCIQGGRIAADGEVVSGEGWADESHLTGESQPVYKTIGNKVLAGSILSGSLDYRAESLGNDTLLGDMVAALADAQGSKAPIARLADKVAAVFVPSVLAIALLTFVANWLIVGDFTAALVRAVAVLVVACPCALGLATPAAIMAGMGQAVQHGVWFKNAAALEMAGAVDTVILDKTGTLTLGKPDIAAIWTADNFTENQLFEIAAAVEQYAAHPLANAIVQAAFAREIAPLNAENVNTVAGEGISANIDGLGDVKVGKLDFCGFRLPESLIPSPRRRGQTVSDSNNVIANPNNPLPQGEGAVGSVWQIASLVAVSLNNQPVGAFALADPLKPDSLAAIQRLREHNIAVHILSGDNAATVAHIAQQLGLPENHAHGNQSPRQKAEFIQQLQQQGAKVAMAGDGINDAPALALADVGFAVRGSTDIAEQSADAVLVQQSVNQLASGLIVARATLRAIKQNLFFAFVYNALGIPFAAVGLLTPVLAGAMMAMSSVSVLGNALRLKRMKF</sequence>
<dbReference type="RefSeq" id="WP_095061978.1">
    <property type="nucleotide sequence ID" value="NZ_FXUV02000002.1"/>
</dbReference>
<dbReference type="InterPro" id="IPR036412">
    <property type="entry name" value="HAD-like_sf"/>
</dbReference>
<dbReference type="Pfam" id="PF00403">
    <property type="entry name" value="HMA"/>
    <property type="match status" value="1"/>
</dbReference>
<reference evidence="13" key="1">
    <citation type="submission" date="2017-05" db="EMBL/GenBank/DDBJ databases">
        <authorList>
            <person name="Song R."/>
            <person name="Chenine A.L."/>
            <person name="Ruprecht R.M."/>
        </authorList>
    </citation>
    <scope>NUCLEOTIDE SEQUENCE</scope>
    <source>
        <strain evidence="13">Kingella_eburonensis</strain>
    </source>
</reference>
<dbReference type="Gene3D" id="2.70.150.10">
    <property type="entry name" value="Calcium-transporting ATPase, cytoplasmic transduction domain A"/>
    <property type="match status" value="1"/>
</dbReference>
<dbReference type="PROSITE" id="PS01047">
    <property type="entry name" value="HMA_1"/>
    <property type="match status" value="1"/>
</dbReference>
<dbReference type="InterPro" id="IPR023298">
    <property type="entry name" value="ATPase_P-typ_TM_dom_sf"/>
</dbReference>
<feature type="transmembrane region" description="Helical" evidence="10">
    <location>
        <begin position="116"/>
        <end position="135"/>
    </location>
</feature>
<evidence type="ECO:0000259" key="12">
    <source>
        <dbReference type="PROSITE" id="PS50846"/>
    </source>
</evidence>
<dbReference type="InterPro" id="IPR008250">
    <property type="entry name" value="ATPase_P-typ_transduc_dom_A_sf"/>
</dbReference>
<dbReference type="InterPro" id="IPR023214">
    <property type="entry name" value="HAD_sf"/>
</dbReference>
<dbReference type="GO" id="GO:0005507">
    <property type="term" value="F:copper ion binding"/>
    <property type="evidence" value="ECO:0007669"/>
    <property type="project" value="TreeGrafter"/>
</dbReference>
<feature type="transmembrane region" description="Helical" evidence="10">
    <location>
        <begin position="147"/>
        <end position="170"/>
    </location>
</feature>
<dbReference type="InterPro" id="IPR059000">
    <property type="entry name" value="ATPase_P-type_domA"/>
</dbReference>
<protein>
    <submittedName>
        <fullName evidence="14">Copper-exporting P-type ATPase A</fullName>
        <ecNumber evidence="14">3.6.3.54</ecNumber>
    </submittedName>
</protein>
<feature type="domain" description="HMA" evidence="12">
    <location>
        <begin position="4"/>
        <end position="70"/>
    </location>
</feature>
<name>A0A238T9T1_9NEIS</name>
<keyword evidence="7" id="KW-1278">Translocase</keyword>
<evidence type="ECO:0000256" key="3">
    <source>
        <dbReference type="ARBA" id="ARBA00022692"/>
    </source>
</evidence>
<dbReference type="Pfam" id="PF00122">
    <property type="entry name" value="E1-E2_ATPase"/>
    <property type="match status" value="1"/>
</dbReference>
<keyword evidence="4 10" id="KW-0479">Metal-binding</keyword>
<evidence type="ECO:0000256" key="4">
    <source>
        <dbReference type="ARBA" id="ARBA00022723"/>
    </source>
</evidence>
<dbReference type="PRINTS" id="PR00943">
    <property type="entry name" value="CUATPASE"/>
</dbReference>
<dbReference type="SUPFAM" id="SSF81665">
    <property type="entry name" value="Calcium ATPase, transmembrane domain M"/>
    <property type="match status" value="1"/>
</dbReference>
<keyword evidence="8 10" id="KW-1133">Transmembrane helix</keyword>
<dbReference type="Gene3D" id="3.30.70.100">
    <property type="match status" value="1"/>
</dbReference>
<dbReference type="AlphaFoldDB" id="A0A238T9T1"/>
<dbReference type="EMBL" id="FXUV02000002">
    <property type="protein sequence ID" value="SNB54138.1"/>
    <property type="molecule type" value="Genomic_DNA"/>
</dbReference>
<dbReference type="OrthoDB" id="8552908at2"/>
<dbReference type="Gene3D" id="3.40.1110.10">
    <property type="entry name" value="Calcium-transporting ATPase, cytoplasmic domain N"/>
    <property type="match status" value="1"/>
</dbReference>
<dbReference type="PRINTS" id="PR00119">
    <property type="entry name" value="CATATPASE"/>
</dbReference>
<dbReference type="Proteomes" id="UP000215450">
    <property type="component" value="Unassembled WGS sequence"/>
</dbReference>
<dbReference type="SFLD" id="SFLDF00027">
    <property type="entry name" value="p-type_atpase"/>
    <property type="match status" value="1"/>
</dbReference>
<dbReference type="STRING" id="1522312.GCA_900177895_01265"/>
<dbReference type="InterPro" id="IPR027256">
    <property type="entry name" value="P-typ_ATPase_IB"/>
</dbReference>
<dbReference type="SUPFAM" id="SSF81653">
    <property type="entry name" value="Calcium ATPase, transduction domain A"/>
    <property type="match status" value="1"/>
</dbReference>
<dbReference type="NCBIfam" id="TIGR01494">
    <property type="entry name" value="ATPase_P-type"/>
    <property type="match status" value="2"/>
</dbReference>
<dbReference type="GO" id="GO:0012505">
    <property type="term" value="C:endomembrane system"/>
    <property type="evidence" value="ECO:0007669"/>
    <property type="project" value="UniProtKB-SubCell"/>
</dbReference>
<feature type="transmembrane region" description="Helical" evidence="10">
    <location>
        <begin position="176"/>
        <end position="194"/>
    </location>
</feature>
<evidence type="ECO:0000313" key="14">
    <source>
        <dbReference type="EMBL" id="SNB54138.1"/>
    </source>
</evidence>
<evidence type="ECO:0000256" key="10">
    <source>
        <dbReference type="RuleBase" id="RU362081"/>
    </source>
</evidence>
<dbReference type="SUPFAM" id="SSF56784">
    <property type="entry name" value="HAD-like"/>
    <property type="match status" value="1"/>
</dbReference>
<evidence type="ECO:0000256" key="8">
    <source>
        <dbReference type="ARBA" id="ARBA00022989"/>
    </source>
</evidence>
<dbReference type="InterPro" id="IPR023299">
    <property type="entry name" value="ATPase_P-typ_cyto_dom_N"/>
</dbReference>
<dbReference type="CDD" id="cd02094">
    <property type="entry name" value="P-type_ATPase_Cu-like"/>
    <property type="match status" value="1"/>
</dbReference>
<feature type="transmembrane region" description="Helical" evidence="10">
    <location>
        <begin position="697"/>
        <end position="713"/>
    </location>
</feature>
<evidence type="ECO:0000256" key="1">
    <source>
        <dbReference type="ARBA" id="ARBA00004127"/>
    </source>
</evidence>
<keyword evidence="6 10" id="KW-0067">ATP-binding</keyword>
<dbReference type="Gene3D" id="3.40.50.1000">
    <property type="entry name" value="HAD superfamily/HAD-like"/>
    <property type="match status" value="1"/>
</dbReference>
<dbReference type="InterPro" id="IPR018303">
    <property type="entry name" value="ATPase_P-typ_P_site"/>
</dbReference>
<feature type="transmembrane region" description="Helical" evidence="10">
    <location>
        <begin position="327"/>
        <end position="350"/>
    </location>
</feature>
<dbReference type="FunFam" id="3.30.70.100:FF:000005">
    <property type="entry name" value="Copper-exporting P-type ATPase A"/>
    <property type="match status" value="1"/>
</dbReference>
<proteinExistence type="inferred from homology"/>
<dbReference type="SFLD" id="SFLDS00003">
    <property type="entry name" value="Haloacid_Dehalogenase"/>
    <property type="match status" value="1"/>
</dbReference>
<dbReference type="PANTHER" id="PTHR43520:SF8">
    <property type="entry name" value="P-TYPE CU(+) TRANSPORTER"/>
    <property type="match status" value="1"/>
</dbReference>
<keyword evidence="14" id="KW-0378">Hydrolase</keyword>
<evidence type="ECO:0000313" key="13">
    <source>
        <dbReference type="EMBL" id="SMQ11857.1"/>
    </source>
</evidence>
<dbReference type="GO" id="GO:0055070">
    <property type="term" value="P:copper ion homeostasis"/>
    <property type="evidence" value="ECO:0007669"/>
    <property type="project" value="TreeGrafter"/>
</dbReference>
<evidence type="ECO:0000256" key="2">
    <source>
        <dbReference type="ARBA" id="ARBA00006024"/>
    </source>
</evidence>
<feature type="region of interest" description="Disordered" evidence="11">
    <location>
        <begin position="511"/>
        <end position="532"/>
    </location>
</feature>
<dbReference type="EC" id="3.6.3.54" evidence="14"/>
<feature type="transmembrane region" description="Helical" evidence="10">
    <location>
        <begin position="356"/>
        <end position="375"/>
    </location>
</feature>
<dbReference type="PROSITE" id="PS00154">
    <property type="entry name" value="ATPASE_E1_E2"/>
    <property type="match status" value="1"/>
</dbReference>
<evidence type="ECO:0000256" key="7">
    <source>
        <dbReference type="ARBA" id="ARBA00022967"/>
    </source>
</evidence>
<comment type="subcellular location">
    <subcellularLocation>
        <location evidence="10">Cell membrane</location>
    </subcellularLocation>
    <subcellularLocation>
        <location evidence="1">Endomembrane system</location>
        <topology evidence="1">Multi-pass membrane protein</topology>
    </subcellularLocation>
</comment>
<dbReference type="SUPFAM" id="SSF55008">
    <property type="entry name" value="HMA, heavy metal-associated domain"/>
    <property type="match status" value="1"/>
</dbReference>
<evidence type="ECO:0000256" key="9">
    <source>
        <dbReference type="ARBA" id="ARBA00023136"/>
    </source>
</evidence>
<keyword evidence="15" id="KW-1185">Reference proteome</keyword>
<dbReference type="NCBIfam" id="TIGR01525">
    <property type="entry name" value="ATPase-IB_hvy"/>
    <property type="match status" value="1"/>
</dbReference>
<gene>
    <name evidence="14" type="primary">copA_1</name>
    <name evidence="14" type="ORF">KEBURONENSIS_00740</name>
    <name evidence="13" type="ORF">KEBURONENSIS_00861</name>
</gene>
<dbReference type="CDD" id="cd00371">
    <property type="entry name" value="HMA"/>
    <property type="match status" value="1"/>
</dbReference>
<dbReference type="InterPro" id="IPR044492">
    <property type="entry name" value="P_typ_ATPase_HD_dom"/>
</dbReference>
<evidence type="ECO:0000256" key="6">
    <source>
        <dbReference type="ARBA" id="ARBA00022840"/>
    </source>
</evidence>
<dbReference type="InterPro" id="IPR036163">
    <property type="entry name" value="HMA_dom_sf"/>
</dbReference>
<comment type="similarity">
    <text evidence="2 10">Belongs to the cation transport ATPase (P-type) (TC 3.A.3) family. Type IB subfamily.</text>
</comment>
<dbReference type="SFLD" id="SFLDG00002">
    <property type="entry name" value="C1.7:_P-type_atpase_like"/>
    <property type="match status" value="1"/>
</dbReference>
<dbReference type="PANTHER" id="PTHR43520">
    <property type="entry name" value="ATP7, ISOFORM B"/>
    <property type="match status" value="1"/>
</dbReference>
<dbReference type="InterPro" id="IPR006121">
    <property type="entry name" value="HMA_dom"/>
</dbReference>
<evidence type="ECO:0000313" key="15">
    <source>
        <dbReference type="Proteomes" id="UP000215450"/>
    </source>
</evidence>
<evidence type="ECO:0000256" key="5">
    <source>
        <dbReference type="ARBA" id="ARBA00022741"/>
    </source>
</evidence>
<dbReference type="GO" id="GO:0016887">
    <property type="term" value="F:ATP hydrolysis activity"/>
    <property type="evidence" value="ECO:0007669"/>
    <property type="project" value="InterPro"/>
</dbReference>
<feature type="transmembrane region" description="Helical" evidence="10">
    <location>
        <begin position="88"/>
        <end position="110"/>
    </location>
</feature>
<dbReference type="GO" id="GO:0005524">
    <property type="term" value="F:ATP binding"/>
    <property type="evidence" value="ECO:0007669"/>
    <property type="project" value="UniProtKB-UniRule"/>
</dbReference>
<accession>A0A238T9T1</accession>
<dbReference type="Pfam" id="PF00702">
    <property type="entry name" value="Hydrolase"/>
    <property type="match status" value="1"/>
</dbReference>
<keyword evidence="10" id="KW-1003">Cell membrane</keyword>
<keyword evidence="3 10" id="KW-0812">Transmembrane</keyword>
<dbReference type="InterPro" id="IPR017969">
    <property type="entry name" value="Heavy-metal-associated_CS"/>
</dbReference>
<dbReference type="PROSITE" id="PS50846">
    <property type="entry name" value="HMA_2"/>
    <property type="match status" value="1"/>
</dbReference>
<organism evidence="14 15">
    <name type="scientific">Kingella negevensis</name>
    <dbReference type="NCBI Taxonomy" id="1522312"/>
    <lineage>
        <taxon>Bacteria</taxon>
        <taxon>Pseudomonadati</taxon>
        <taxon>Pseudomonadota</taxon>
        <taxon>Betaproteobacteria</taxon>
        <taxon>Neisseriales</taxon>
        <taxon>Neisseriaceae</taxon>
        <taxon>Kingella</taxon>
    </lineage>
</organism>